<dbReference type="Proteomes" id="UP000015525">
    <property type="component" value="Unassembled WGS sequence"/>
</dbReference>
<evidence type="ECO:0000313" key="1">
    <source>
        <dbReference type="EMBL" id="EQB00640.1"/>
    </source>
</evidence>
<evidence type="ECO:0000313" key="2">
    <source>
        <dbReference type="Proteomes" id="UP000015525"/>
    </source>
</evidence>
<accession>T0HMU0</accession>
<proteinExistence type="predicted"/>
<dbReference type="AlphaFoldDB" id="T0HMU0"/>
<reference evidence="1 2" key="1">
    <citation type="journal article" date="2013" name="Genome Announc.">
        <title>Draft Genome Sequence of Sphingobium quisquiliarum Strain P25T, a Novel Hexachlorocyclohexane (HCH)-Degrading Bacterium Isolated from an HCH Dumpsite.</title>
        <authorList>
            <person name="Kumar Singh A."/>
            <person name="Sangwan N."/>
            <person name="Sharma A."/>
            <person name="Gupta V."/>
            <person name="Khurana J.P."/>
            <person name="Lal R."/>
        </authorList>
    </citation>
    <scope>NUCLEOTIDE SEQUENCE [LARGE SCALE GENOMIC DNA]</scope>
    <source>
        <strain evidence="1 2">P25</strain>
    </source>
</reference>
<gene>
    <name evidence="1" type="ORF">L288_18120</name>
</gene>
<dbReference type="EMBL" id="ATHO01000157">
    <property type="protein sequence ID" value="EQB00640.1"/>
    <property type="molecule type" value="Genomic_DNA"/>
</dbReference>
<comment type="caution">
    <text evidence="1">The sequence shown here is derived from an EMBL/GenBank/DDBJ whole genome shotgun (WGS) entry which is preliminary data.</text>
</comment>
<protein>
    <submittedName>
        <fullName evidence="1">Uncharacterized protein</fullName>
    </submittedName>
</protein>
<organism evidence="1 2">
    <name type="scientific">Sphingobium quisquiliarum P25</name>
    <dbReference type="NCBI Taxonomy" id="1329909"/>
    <lineage>
        <taxon>Bacteria</taxon>
        <taxon>Pseudomonadati</taxon>
        <taxon>Pseudomonadota</taxon>
        <taxon>Alphaproteobacteria</taxon>
        <taxon>Sphingomonadales</taxon>
        <taxon>Sphingomonadaceae</taxon>
        <taxon>Sphingobium</taxon>
    </lineage>
</organism>
<sequence>MLKKAQPAPLIDVRPISRAMSMRSVTRALSDLKLASMNIKRSLVIDLEIAPLGPHPI</sequence>
<name>T0HMU0_9SPHN</name>
<keyword evidence="2" id="KW-1185">Reference proteome</keyword>